<dbReference type="Proteomes" id="UP000054047">
    <property type="component" value="Unassembled WGS sequence"/>
</dbReference>
<reference evidence="2 3" key="1">
    <citation type="submission" date="2013-12" db="EMBL/GenBank/DDBJ databases">
        <title>Draft genome of the parsitic nematode Ancylostoma duodenale.</title>
        <authorList>
            <person name="Mitreva M."/>
        </authorList>
    </citation>
    <scope>NUCLEOTIDE SEQUENCE [LARGE SCALE GENOMIC DNA]</scope>
    <source>
        <strain evidence="2 3">Zhejiang</strain>
    </source>
</reference>
<keyword evidence="1" id="KW-0732">Signal</keyword>
<dbReference type="AlphaFoldDB" id="A0A0C2GV30"/>
<feature type="signal peptide" evidence="1">
    <location>
        <begin position="1"/>
        <end position="20"/>
    </location>
</feature>
<evidence type="ECO:0000313" key="2">
    <source>
        <dbReference type="EMBL" id="KIH62849.1"/>
    </source>
</evidence>
<protein>
    <submittedName>
        <fullName evidence="2">Uncharacterized protein</fullName>
    </submittedName>
</protein>
<feature type="chain" id="PRO_5002161408" evidence="1">
    <location>
        <begin position="21"/>
        <end position="53"/>
    </location>
</feature>
<keyword evidence="3" id="KW-1185">Reference proteome</keyword>
<accession>A0A0C2GV30</accession>
<sequence length="53" mass="5982">MKFLLLFMFCLLVDMDIAMGDVSRSCIMDVAAMKTTSTPKRTARESALEYCLL</sequence>
<organism evidence="2 3">
    <name type="scientific">Ancylostoma duodenale</name>
    <dbReference type="NCBI Taxonomy" id="51022"/>
    <lineage>
        <taxon>Eukaryota</taxon>
        <taxon>Metazoa</taxon>
        <taxon>Ecdysozoa</taxon>
        <taxon>Nematoda</taxon>
        <taxon>Chromadorea</taxon>
        <taxon>Rhabditida</taxon>
        <taxon>Rhabditina</taxon>
        <taxon>Rhabditomorpha</taxon>
        <taxon>Strongyloidea</taxon>
        <taxon>Ancylostomatidae</taxon>
        <taxon>Ancylostomatinae</taxon>
        <taxon>Ancylostoma</taxon>
    </lineage>
</organism>
<dbReference type="EMBL" id="KN729037">
    <property type="protein sequence ID" value="KIH62849.1"/>
    <property type="molecule type" value="Genomic_DNA"/>
</dbReference>
<evidence type="ECO:0000256" key="1">
    <source>
        <dbReference type="SAM" id="SignalP"/>
    </source>
</evidence>
<evidence type="ECO:0000313" key="3">
    <source>
        <dbReference type="Proteomes" id="UP000054047"/>
    </source>
</evidence>
<gene>
    <name evidence="2" type="ORF">ANCDUO_06865</name>
</gene>
<proteinExistence type="predicted"/>
<name>A0A0C2GV30_9BILA</name>